<dbReference type="PROSITE" id="PS00639">
    <property type="entry name" value="THIOL_PROTEASE_HIS"/>
    <property type="match status" value="1"/>
</dbReference>
<evidence type="ECO:0000259" key="8">
    <source>
        <dbReference type="SMART" id="SM00645"/>
    </source>
</evidence>
<dbReference type="InterPro" id="IPR038765">
    <property type="entry name" value="Papain-like_cys_pep_sf"/>
</dbReference>
<feature type="domain" description="Cathepsin propeptide inhibitor" evidence="9">
    <location>
        <begin position="38"/>
        <end position="98"/>
    </location>
</feature>
<dbReference type="InterPro" id="IPR013201">
    <property type="entry name" value="Prot_inhib_I29"/>
</dbReference>
<dbReference type="SMART" id="SM00645">
    <property type="entry name" value="Pept_C1"/>
    <property type="match status" value="1"/>
</dbReference>
<proteinExistence type="inferred from homology"/>
<evidence type="ECO:0000256" key="5">
    <source>
        <dbReference type="ARBA" id="ARBA00023145"/>
    </source>
</evidence>
<accession>A0A504YMZ5</accession>
<evidence type="ECO:0000256" key="3">
    <source>
        <dbReference type="ARBA" id="ARBA00022801"/>
    </source>
</evidence>
<feature type="chain" id="PRO_5021329165" evidence="7">
    <location>
        <begin position="24"/>
        <end position="347"/>
    </location>
</feature>
<dbReference type="AlphaFoldDB" id="A0A504YMZ5"/>
<dbReference type="PROSITE" id="PS00640">
    <property type="entry name" value="THIOL_PROTEASE_ASN"/>
    <property type="match status" value="1"/>
</dbReference>
<comment type="caution">
    <text evidence="10">The sequence shown here is derived from an EMBL/GenBank/DDBJ whole genome shotgun (WGS) entry which is preliminary data.</text>
</comment>
<keyword evidence="4" id="KW-0788">Thiol protease</keyword>
<keyword evidence="2" id="KW-0645">Protease</keyword>
<dbReference type="InterPro" id="IPR039417">
    <property type="entry name" value="Peptidase_C1A_papain-like"/>
</dbReference>
<keyword evidence="11" id="KW-1185">Reference proteome</keyword>
<dbReference type="InterPro" id="IPR000668">
    <property type="entry name" value="Peptidase_C1A_C"/>
</dbReference>
<keyword evidence="6" id="KW-1015">Disulfide bond</keyword>
<dbReference type="CDD" id="cd02248">
    <property type="entry name" value="Peptidase_C1A"/>
    <property type="match status" value="1"/>
</dbReference>
<dbReference type="SUPFAM" id="SSF54001">
    <property type="entry name" value="Cysteine proteinases"/>
    <property type="match status" value="1"/>
</dbReference>
<evidence type="ECO:0000313" key="10">
    <source>
        <dbReference type="EMBL" id="TPP61729.1"/>
    </source>
</evidence>
<dbReference type="Pfam" id="PF00112">
    <property type="entry name" value="Peptidase_C1"/>
    <property type="match status" value="1"/>
</dbReference>
<evidence type="ECO:0000256" key="4">
    <source>
        <dbReference type="ARBA" id="ARBA00022807"/>
    </source>
</evidence>
<evidence type="ECO:0000256" key="1">
    <source>
        <dbReference type="ARBA" id="ARBA00008455"/>
    </source>
</evidence>
<gene>
    <name evidence="10" type="ORF">FGIG_03223</name>
</gene>
<dbReference type="STRING" id="46835.A0A504YMZ5"/>
<dbReference type="Proteomes" id="UP000316759">
    <property type="component" value="Unassembled WGS sequence"/>
</dbReference>
<dbReference type="InterPro" id="IPR025660">
    <property type="entry name" value="Pept_his_AS"/>
</dbReference>
<name>A0A504YMZ5_FASGI</name>
<dbReference type="PANTHER" id="PTHR12411">
    <property type="entry name" value="CYSTEINE PROTEASE FAMILY C1-RELATED"/>
    <property type="match status" value="1"/>
</dbReference>
<feature type="domain" description="Peptidase C1A papain C-terminal" evidence="8">
    <location>
        <begin position="132"/>
        <end position="345"/>
    </location>
</feature>
<evidence type="ECO:0000259" key="9">
    <source>
        <dbReference type="SMART" id="SM00848"/>
    </source>
</evidence>
<dbReference type="InterPro" id="IPR013128">
    <property type="entry name" value="Peptidase_C1A"/>
</dbReference>
<reference evidence="10 11" key="1">
    <citation type="submission" date="2019-04" db="EMBL/GenBank/DDBJ databases">
        <title>Annotation for the trematode Fasciola gigantica.</title>
        <authorList>
            <person name="Choi Y.-J."/>
        </authorList>
    </citation>
    <scope>NUCLEOTIDE SEQUENCE [LARGE SCALE GENOMIC DNA]</scope>
    <source>
        <strain evidence="10">Uganda_cow_1</strain>
    </source>
</reference>
<comment type="similarity">
    <text evidence="1">Belongs to the peptidase C1 family.</text>
</comment>
<dbReference type="InterPro" id="IPR025661">
    <property type="entry name" value="Pept_asp_AS"/>
</dbReference>
<keyword evidence="7" id="KW-0732">Signal</keyword>
<evidence type="ECO:0000256" key="7">
    <source>
        <dbReference type="SAM" id="SignalP"/>
    </source>
</evidence>
<keyword evidence="3" id="KW-0378">Hydrolase</keyword>
<keyword evidence="5" id="KW-0865">Zymogen</keyword>
<dbReference type="PRINTS" id="PR00705">
    <property type="entry name" value="PAPAIN"/>
</dbReference>
<sequence length="347" mass="39356">MVILRRAAFCLSIFLLSFDHVITTNTTKLDRVAIDEQWSHWKRVHNKQYTNNEEHNRRRDLWIRNLIIVMQHNVNHDLGLVTYSMSLNAFSDLSWIEFRDKYANGHHSDLLSSGGKSDVLAIPFNMTEMSCVPSSLDWRTKGLVREVKNQGHCGSCWAFSATGALEGQYSKKHGKPLEFSEQQLVDCSGSYGNHGCHGGSVERVFTYLKKYGCERGASYPYHARDGRCHFDQRLAAVWVKSYSTVHDGNEKKLKIMVANRGPVSVAVDADRGFQHYRSGIYQSRGCSSRHLNHAVLVVGYGLEHGSAYWIIKNSWGPRWGEKGYIRLARDRGNMCGVASLASVPEIR</sequence>
<organism evidence="10 11">
    <name type="scientific">Fasciola gigantica</name>
    <name type="common">Giant liver fluke</name>
    <dbReference type="NCBI Taxonomy" id="46835"/>
    <lineage>
        <taxon>Eukaryota</taxon>
        <taxon>Metazoa</taxon>
        <taxon>Spiralia</taxon>
        <taxon>Lophotrochozoa</taxon>
        <taxon>Platyhelminthes</taxon>
        <taxon>Trematoda</taxon>
        <taxon>Digenea</taxon>
        <taxon>Plagiorchiida</taxon>
        <taxon>Echinostomata</taxon>
        <taxon>Echinostomatoidea</taxon>
        <taxon>Fasciolidae</taxon>
        <taxon>Fasciola</taxon>
    </lineage>
</organism>
<dbReference type="OrthoDB" id="10253408at2759"/>
<feature type="signal peptide" evidence="7">
    <location>
        <begin position="1"/>
        <end position="23"/>
    </location>
</feature>
<dbReference type="FunFam" id="3.90.70.10:FF:000006">
    <property type="entry name" value="Cathepsin S"/>
    <property type="match status" value="1"/>
</dbReference>
<dbReference type="GO" id="GO:0006508">
    <property type="term" value="P:proteolysis"/>
    <property type="evidence" value="ECO:0007669"/>
    <property type="project" value="UniProtKB-KW"/>
</dbReference>
<dbReference type="SMART" id="SM00848">
    <property type="entry name" value="Inhibitor_I29"/>
    <property type="match status" value="1"/>
</dbReference>
<evidence type="ECO:0000256" key="6">
    <source>
        <dbReference type="ARBA" id="ARBA00023157"/>
    </source>
</evidence>
<evidence type="ECO:0000256" key="2">
    <source>
        <dbReference type="ARBA" id="ARBA00022670"/>
    </source>
</evidence>
<dbReference type="Gene3D" id="3.90.70.10">
    <property type="entry name" value="Cysteine proteinases"/>
    <property type="match status" value="1"/>
</dbReference>
<dbReference type="GO" id="GO:0008234">
    <property type="term" value="F:cysteine-type peptidase activity"/>
    <property type="evidence" value="ECO:0007669"/>
    <property type="project" value="UniProtKB-KW"/>
</dbReference>
<dbReference type="PROSITE" id="PS00139">
    <property type="entry name" value="THIOL_PROTEASE_CYS"/>
    <property type="match status" value="1"/>
</dbReference>
<protein>
    <submittedName>
        <fullName evidence="10">Cathepsin L cysteine proteinase</fullName>
    </submittedName>
</protein>
<dbReference type="Pfam" id="PF08246">
    <property type="entry name" value="Inhibitor_I29"/>
    <property type="match status" value="1"/>
</dbReference>
<dbReference type="EMBL" id="SUNJ01007787">
    <property type="protein sequence ID" value="TPP61729.1"/>
    <property type="molecule type" value="Genomic_DNA"/>
</dbReference>
<dbReference type="InterPro" id="IPR000169">
    <property type="entry name" value="Pept_cys_AS"/>
</dbReference>
<evidence type="ECO:0000313" key="11">
    <source>
        <dbReference type="Proteomes" id="UP000316759"/>
    </source>
</evidence>